<dbReference type="EMBL" id="PCTA01000003">
    <property type="protein sequence ID" value="PIP62185.1"/>
    <property type="molecule type" value="Genomic_DNA"/>
</dbReference>
<gene>
    <name evidence="1" type="ORF">COW99_00680</name>
</gene>
<accession>A0A2H0BWX5</accession>
<proteinExistence type="predicted"/>
<dbReference type="SUPFAM" id="SSF56801">
    <property type="entry name" value="Acetyl-CoA synthetase-like"/>
    <property type="match status" value="1"/>
</dbReference>
<comment type="caution">
    <text evidence="1">The sequence shown here is derived from an EMBL/GenBank/DDBJ whole genome shotgun (WGS) entry which is preliminary data.</text>
</comment>
<dbReference type="Gene3D" id="3.40.50.12780">
    <property type="entry name" value="N-terminal domain of ligase-like"/>
    <property type="match status" value="1"/>
</dbReference>
<evidence type="ECO:0008006" key="3">
    <source>
        <dbReference type="Google" id="ProtNLM"/>
    </source>
</evidence>
<sequence>MISKGKNSTLFTKWINDRSFYADTNLQSASNLQVQSKKHTLKLFHEAAIRVPAYKNFLKKNKINPQLVKTISNYQQVPQTDKDNYVQKYDVETRCWDGNLDQMHIISTSSGTTGVPIFWPRNLSSEIEGAYLHELIFNTLLNVGQKRTLLINGFAMGNWIAGTFTSAVVNLVSWKGYPLTLMSPGYSTDAVIEVLTNVADAFEQIILTGHTQFLKDVIDECINRGIQLNKLSLRLLGTGQAITERWREHIIEKVGSDNIYHTFINLYGSADAALMGFESPSSIYYRKIITDNQQLTSEIFKSNRIPSIYNFDPRLIFFQQENNELVITKNYGCPLIRYNIKDEGGVISAKDLSNFFPSGNQKQLCTSKWQLPYVYLYGRDKFMVKIYGANVYTEHVQYALDHKHLKDYITGRFKLEIIDDENNNPVLYCRVELLKGNLGAKNMVLKIKDIFVEELSKRNSEYRYVLNELGDKVKPVIVLHEHEDKEYFSRHKFIKTA</sequence>
<dbReference type="AlphaFoldDB" id="A0A2H0BWX5"/>
<dbReference type="Proteomes" id="UP000231246">
    <property type="component" value="Unassembled WGS sequence"/>
</dbReference>
<dbReference type="PANTHER" id="PTHR43845">
    <property type="entry name" value="BLR5969 PROTEIN"/>
    <property type="match status" value="1"/>
</dbReference>
<reference evidence="1 2" key="1">
    <citation type="submission" date="2017-09" db="EMBL/GenBank/DDBJ databases">
        <title>Depth-based differentiation of microbial function through sediment-hosted aquifers and enrichment of novel symbionts in the deep terrestrial subsurface.</title>
        <authorList>
            <person name="Probst A.J."/>
            <person name="Ladd B."/>
            <person name="Jarett J.K."/>
            <person name="Geller-Mcgrath D.E."/>
            <person name="Sieber C.M."/>
            <person name="Emerson J.B."/>
            <person name="Anantharaman K."/>
            <person name="Thomas B.C."/>
            <person name="Malmstrom R."/>
            <person name="Stieglmeier M."/>
            <person name="Klingl A."/>
            <person name="Woyke T."/>
            <person name="Ryan C.M."/>
            <person name="Banfield J.F."/>
        </authorList>
    </citation>
    <scope>NUCLEOTIDE SEQUENCE [LARGE SCALE GENOMIC DNA]</scope>
    <source>
        <strain evidence="1">CG22_combo_CG10-13_8_21_14_all_38_20</strain>
    </source>
</reference>
<name>A0A2H0BWX5_9BACT</name>
<dbReference type="PANTHER" id="PTHR43845:SF1">
    <property type="entry name" value="BLR5969 PROTEIN"/>
    <property type="match status" value="1"/>
</dbReference>
<evidence type="ECO:0000313" key="1">
    <source>
        <dbReference type="EMBL" id="PIP62185.1"/>
    </source>
</evidence>
<evidence type="ECO:0000313" key="2">
    <source>
        <dbReference type="Proteomes" id="UP000231246"/>
    </source>
</evidence>
<protein>
    <recommendedName>
        <fullName evidence="3">Phenylacetate--CoA ligase</fullName>
    </recommendedName>
</protein>
<dbReference type="InterPro" id="IPR042099">
    <property type="entry name" value="ANL_N_sf"/>
</dbReference>
<organism evidence="1 2">
    <name type="scientific">Candidatus Roizmanbacteria bacterium CG22_combo_CG10-13_8_21_14_all_38_20</name>
    <dbReference type="NCBI Taxonomy" id="1974862"/>
    <lineage>
        <taxon>Bacteria</taxon>
        <taxon>Candidatus Roizmaniibacteriota</taxon>
    </lineage>
</organism>